<dbReference type="AlphaFoldDB" id="A0A369IXS4"/>
<gene>
    <name evidence="2" type="ORF">Hypma_016460</name>
</gene>
<sequence>MGSLPNNTHHGKWHQTGLCVRWKAAGVEEGCVIETIQKRAGAGEGGSNAKETGTDEEIVSTASEANGYPGCYEAEA</sequence>
<feature type="region of interest" description="Disordered" evidence="1">
    <location>
        <begin position="40"/>
        <end position="76"/>
    </location>
</feature>
<evidence type="ECO:0000313" key="2">
    <source>
        <dbReference type="EMBL" id="RDB14591.1"/>
    </source>
</evidence>
<dbReference type="Proteomes" id="UP000076154">
    <property type="component" value="Unassembled WGS sequence"/>
</dbReference>
<keyword evidence="3" id="KW-1185">Reference proteome</keyword>
<proteinExistence type="predicted"/>
<dbReference type="EMBL" id="LUEZ02000096">
    <property type="protein sequence ID" value="RDB14591.1"/>
    <property type="molecule type" value="Genomic_DNA"/>
</dbReference>
<organism evidence="2 3">
    <name type="scientific">Hypsizygus marmoreus</name>
    <name type="common">White beech mushroom</name>
    <name type="synonym">Agaricus marmoreus</name>
    <dbReference type="NCBI Taxonomy" id="39966"/>
    <lineage>
        <taxon>Eukaryota</taxon>
        <taxon>Fungi</taxon>
        <taxon>Dikarya</taxon>
        <taxon>Basidiomycota</taxon>
        <taxon>Agaricomycotina</taxon>
        <taxon>Agaricomycetes</taxon>
        <taxon>Agaricomycetidae</taxon>
        <taxon>Agaricales</taxon>
        <taxon>Tricholomatineae</taxon>
        <taxon>Lyophyllaceae</taxon>
        <taxon>Hypsizygus</taxon>
    </lineage>
</organism>
<protein>
    <submittedName>
        <fullName evidence="2">Uncharacterized protein</fullName>
    </submittedName>
</protein>
<evidence type="ECO:0000313" key="3">
    <source>
        <dbReference type="Proteomes" id="UP000076154"/>
    </source>
</evidence>
<accession>A0A369IXS4</accession>
<evidence type="ECO:0000256" key="1">
    <source>
        <dbReference type="SAM" id="MobiDB-lite"/>
    </source>
</evidence>
<comment type="caution">
    <text evidence="2">The sequence shown here is derived from an EMBL/GenBank/DDBJ whole genome shotgun (WGS) entry which is preliminary data.</text>
</comment>
<dbReference type="InParanoid" id="A0A369IXS4"/>
<name>A0A369IXS4_HYPMA</name>
<reference evidence="2" key="1">
    <citation type="submission" date="2018-04" db="EMBL/GenBank/DDBJ databases">
        <title>Whole genome sequencing of Hypsizygus marmoreus.</title>
        <authorList>
            <person name="Choi I.-G."/>
            <person name="Min B."/>
            <person name="Kim J.-G."/>
            <person name="Kim S."/>
            <person name="Oh Y.-L."/>
            <person name="Kong W.-S."/>
            <person name="Park H."/>
            <person name="Jeong J."/>
            <person name="Song E.-S."/>
        </authorList>
    </citation>
    <scope>NUCLEOTIDE SEQUENCE [LARGE SCALE GENOMIC DNA]</scope>
    <source>
        <strain evidence="2">51987-8</strain>
    </source>
</reference>